<evidence type="ECO:0000256" key="2">
    <source>
        <dbReference type="ARBA" id="ARBA00009677"/>
    </source>
</evidence>
<keyword evidence="3 6" id="KW-0975">Bacterial flagellum</keyword>
<dbReference type="STRING" id="488535.SAMN04487963_1849"/>
<dbReference type="Pfam" id="PF06429">
    <property type="entry name" value="Flg_bbr_C"/>
    <property type="match status" value="1"/>
</dbReference>
<dbReference type="AlphaFoldDB" id="A0A1I4P7D8"/>
<proteinExistence type="inferred from homology"/>
<evidence type="ECO:0000256" key="3">
    <source>
        <dbReference type="ARBA" id="ARBA00023143"/>
    </source>
</evidence>
<dbReference type="InterPro" id="IPR037925">
    <property type="entry name" value="FlgE/F/G-like"/>
</dbReference>
<dbReference type="InterPro" id="IPR001444">
    <property type="entry name" value="Flag_bb_rod_N"/>
</dbReference>
<keyword evidence="10" id="KW-0282">Flagellum</keyword>
<keyword evidence="11" id="KW-1185">Reference proteome</keyword>
<dbReference type="NCBIfam" id="TIGR03506">
    <property type="entry name" value="FlgEFG_subfam"/>
    <property type="match status" value="1"/>
</dbReference>
<comment type="subunit">
    <text evidence="4 6">The basal body constitutes a major portion of the flagellar organelle and consists of five rings (E,L,P,S, and M) mounted on a central rod. The rod consists of about 26 subunits of FlgG in the distal portion, and FlgB, FlgC and FlgF are thought to build up the proximal portion of the rod with about 6 subunits each.</text>
</comment>
<evidence type="ECO:0000259" key="7">
    <source>
        <dbReference type="Pfam" id="PF00460"/>
    </source>
</evidence>
<name>A0A1I4P7D8_9GAMM</name>
<feature type="domain" description="Flagellar basal body rod protein N-terminal" evidence="7">
    <location>
        <begin position="5"/>
        <end position="35"/>
    </location>
</feature>
<evidence type="ECO:0000259" key="8">
    <source>
        <dbReference type="Pfam" id="PF06429"/>
    </source>
</evidence>
<dbReference type="GO" id="GO:0030694">
    <property type="term" value="C:bacterial-type flagellum basal body, rod"/>
    <property type="evidence" value="ECO:0007669"/>
    <property type="project" value="UniProtKB-UniRule"/>
</dbReference>
<gene>
    <name evidence="10" type="ORF">SAMN04487963_1849</name>
</gene>
<dbReference type="PANTHER" id="PTHR30435">
    <property type="entry name" value="FLAGELLAR PROTEIN"/>
    <property type="match status" value="1"/>
</dbReference>
<accession>A0A1I4P7D8</accession>
<evidence type="ECO:0000256" key="1">
    <source>
        <dbReference type="ARBA" id="ARBA00004117"/>
    </source>
</evidence>
<feature type="domain" description="Flagellar hook protein FlgE/F/G-like D1" evidence="9">
    <location>
        <begin position="82"/>
        <end position="145"/>
    </location>
</feature>
<evidence type="ECO:0000256" key="6">
    <source>
        <dbReference type="RuleBase" id="RU362116"/>
    </source>
</evidence>
<dbReference type="OrthoDB" id="9804559at2"/>
<dbReference type="SUPFAM" id="SSF117143">
    <property type="entry name" value="Flagellar hook protein flgE"/>
    <property type="match status" value="1"/>
</dbReference>
<organism evidence="10 11">
    <name type="scientific">Marinobacter zhejiangensis</name>
    <dbReference type="NCBI Taxonomy" id="488535"/>
    <lineage>
        <taxon>Bacteria</taxon>
        <taxon>Pseudomonadati</taxon>
        <taxon>Pseudomonadota</taxon>
        <taxon>Gammaproteobacteria</taxon>
        <taxon>Pseudomonadales</taxon>
        <taxon>Marinobacteraceae</taxon>
        <taxon>Marinobacter</taxon>
    </lineage>
</organism>
<dbReference type="PANTHER" id="PTHR30435:SF18">
    <property type="entry name" value="FLAGELLAR BASAL-BODY ROD PROTEIN FLGF"/>
    <property type="match status" value="1"/>
</dbReference>
<evidence type="ECO:0000313" key="10">
    <source>
        <dbReference type="EMBL" id="SFM23718.1"/>
    </source>
</evidence>
<comment type="subcellular location">
    <subcellularLocation>
        <location evidence="1 6">Bacterial flagellum basal body</location>
    </subcellularLocation>
</comment>
<evidence type="ECO:0000313" key="11">
    <source>
        <dbReference type="Proteomes" id="UP000198519"/>
    </source>
</evidence>
<evidence type="ECO:0000256" key="5">
    <source>
        <dbReference type="ARBA" id="ARBA00040228"/>
    </source>
</evidence>
<evidence type="ECO:0000259" key="9">
    <source>
        <dbReference type="Pfam" id="PF22692"/>
    </source>
</evidence>
<dbReference type="InterPro" id="IPR010930">
    <property type="entry name" value="Flg_bb/hook_C_dom"/>
</dbReference>
<dbReference type="Pfam" id="PF00460">
    <property type="entry name" value="Flg_bb_rod"/>
    <property type="match status" value="1"/>
</dbReference>
<reference evidence="11" key="1">
    <citation type="submission" date="2016-10" db="EMBL/GenBank/DDBJ databases">
        <authorList>
            <person name="Varghese N."/>
            <person name="Submissions S."/>
        </authorList>
    </citation>
    <scope>NUCLEOTIDE SEQUENCE [LARGE SCALE GENOMIC DNA]</scope>
    <source>
        <strain evidence="11">CGMCC 1.7061</strain>
    </source>
</reference>
<dbReference type="EMBL" id="FOUE01000002">
    <property type="protein sequence ID" value="SFM23718.1"/>
    <property type="molecule type" value="Genomic_DNA"/>
</dbReference>
<evidence type="ECO:0000256" key="4">
    <source>
        <dbReference type="ARBA" id="ARBA00038560"/>
    </source>
</evidence>
<dbReference type="NCBIfam" id="NF009280">
    <property type="entry name" value="PRK12640.1"/>
    <property type="match status" value="1"/>
</dbReference>
<protein>
    <recommendedName>
        <fullName evidence="5 6">Flagellar basal-body rod protein FlgF</fullName>
    </recommendedName>
</protein>
<dbReference type="Proteomes" id="UP000198519">
    <property type="component" value="Unassembled WGS sequence"/>
</dbReference>
<comment type="similarity">
    <text evidence="2 6">Belongs to the flagella basal body rod proteins family.</text>
</comment>
<keyword evidence="10" id="KW-0969">Cilium</keyword>
<dbReference type="GO" id="GO:0071978">
    <property type="term" value="P:bacterial-type flagellum-dependent swarming motility"/>
    <property type="evidence" value="ECO:0007669"/>
    <property type="project" value="TreeGrafter"/>
</dbReference>
<feature type="domain" description="Flagellar basal-body/hook protein C-terminal" evidence="8">
    <location>
        <begin position="202"/>
        <end position="246"/>
    </location>
</feature>
<sequence>MDKSIYIGMSGATQNMLAQRAHANNLANVNTTGFKRDFAQARSMPVFGEHYPTRAYAMTERPGTDLSAGSLMDTGRKLDVSVEGEGWLSIQNAQGQEVFSRSGSLQIDVNGLLRNANGDLVLGNGGPVALPPFDNVEVGADGTISIVPVGSPPDQLVVVDRLKLVNPPQEALEKGEDGYIRRKPGQAIGGVEPPDATLRVATGFLESSNVNAVEEMIANLELSRQFEMQIKIMRTANDNSEAAARLLQNL</sequence>
<keyword evidence="10" id="KW-0966">Cell projection</keyword>
<dbReference type="InterPro" id="IPR020013">
    <property type="entry name" value="Flagellar_FlgE/F/G"/>
</dbReference>
<dbReference type="Pfam" id="PF22692">
    <property type="entry name" value="LlgE_F_G_D1"/>
    <property type="match status" value="1"/>
</dbReference>
<dbReference type="RefSeq" id="WP_092021781.1">
    <property type="nucleotide sequence ID" value="NZ_FOUE01000002.1"/>
</dbReference>
<dbReference type="InterPro" id="IPR053967">
    <property type="entry name" value="LlgE_F_G-like_D1"/>
</dbReference>